<dbReference type="KEGG" id="ebi:EbC_33290"/>
<dbReference type="PANTHER" id="PTHR43626">
    <property type="entry name" value="ACYL-COA N-ACYLTRANSFERASE"/>
    <property type="match status" value="1"/>
</dbReference>
<evidence type="ECO:0000313" key="5">
    <source>
        <dbReference type="Proteomes" id="UP000008793"/>
    </source>
</evidence>
<dbReference type="HOGENOM" id="CLU_086503_3_0_6"/>
<protein>
    <submittedName>
        <fullName evidence="4">GCN5-related N-acetyltransferase</fullName>
    </submittedName>
</protein>
<gene>
    <name evidence="4" type="ordered locus">EbC_33290</name>
</gene>
<organism evidence="5">
    <name type="scientific">Erwinia billingiae (strain Eb661)</name>
    <dbReference type="NCBI Taxonomy" id="634500"/>
    <lineage>
        <taxon>Bacteria</taxon>
        <taxon>Pseudomonadati</taxon>
        <taxon>Pseudomonadota</taxon>
        <taxon>Gammaproteobacteria</taxon>
        <taxon>Enterobacterales</taxon>
        <taxon>Erwiniaceae</taxon>
        <taxon>Erwinia</taxon>
    </lineage>
</organism>
<evidence type="ECO:0000256" key="1">
    <source>
        <dbReference type="ARBA" id="ARBA00022679"/>
    </source>
</evidence>
<name>D8MVK3_ERWBE</name>
<dbReference type="InterPro" id="IPR016181">
    <property type="entry name" value="Acyl_CoA_acyltransferase"/>
</dbReference>
<dbReference type="EMBL" id="FP236843">
    <property type="protein sequence ID" value="CAX60860.1"/>
    <property type="molecule type" value="Genomic_DNA"/>
</dbReference>
<dbReference type="InterPro" id="IPR000182">
    <property type="entry name" value="GNAT_dom"/>
</dbReference>
<dbReference type="GO" id="GO:0008080">
    <property type="term" value="F:N-acetyltransferase activity"/>
    <property type="evidence" value="ECO:0007669"/>
    <property type="project" value="InterPro"/>
</dbReference>
<dbReference type="AlphaFoldDB" id="D8MVK3"/>
<dbReference type="eggNOG" id="COG0456">
    <property type="taxonomic scope" value="Bacteria"/>
</dbReference>
<evidence type="ECO:0000313" key="4">
    <source>
        <dbReference type="EMBL" id="CAX60860.1"/>
    </source>
</evidence>
<dbReference type="InterPro" id="IPR045039">
    <property type="entry name" value="NSI-like"/>
</dbReference>
<keyword evidence="2" id="KW-0012">Acyltransferase</keyword>
<accession>D8MVK3</accession>
<evidence type="ECO:0000259" key="3">
    <source>
        <dbReference type="PROSITE" id="PS51186"/>
    </source>
</evidence>
<proteinExistence type="predicted"/>
<dbReference type="Gene3D" id="3.40.630.30">
    <property type="match status" value="1"/>
</dbReference>
<dbReference type="Pfam" id="PF00583">
    <property type="entry name" value="Acetyltransf_1"/>
    <property type="match status" value="1"/>
</dbReference>
<dbReference type="SUPFAM" id="SSF55729">
    <property type="entry name" value="Acyl-CoA N-acyltransferases (Nat)"/>
    <property type="match status" value="1"/>
</dbReference>
<keyword evidence="1 4" id="KW-0808">Transferase</keyword>
<keyword evidence="5" id="KW-1185">Reference proteome</keyword>
<dbReference type="CDD" id="cd04301">
    <property type="entry name" value="NAT_SF"/>
    <property type="match status" value="1"/>
</dbReference>
<reference evidence="4 5" key="1">
    <citation type="journal article" date="2010" name="BMC Genomics">
        <title>Genome comparison of the epiphytic bacteria Erwinia billingiae and E. tasmaniensis with the pear pathogen E. pyrifoliae.</title>
        <authorList>
            <person name="Kube M."/>
            <person name="Migdoll A.M."/>
            <person name="Gehring I."/>
            <person name="Heitmann K."/>
            <person name="Mayer Y."/>
            <person name="Kuhl H."/>
            <person name="Knaust F."/>
            <person name="Geider K."/>
            <person name="Reinhardt R."/>
        </authorList>
    </citation>
    <scope>NUCLEOTIDE SEQUENCE [LARGE SCALE GENOMIC DNA]</scope>
    <source>
        <strain evidence="4 5">Eb661</strain>
    </source>
</reference>
<sequence length="147" mass="16394">MIQMVLTTSYEKPDVDWQELADLIERAGLSRRDPHTLQRAYQHSQFVWFGYVEGKLMATAHAISDMTYASYLSDVIVDATFQGKGYGGQLMAAIMQALAPCGKVFIYSMPDKISFYKKLGYAPLTTGMIYAEGTALLRLQEKGFVSG</sequence>
<dbReference type="PANTHER" id="PTHR43626:SF4">
    <property type="entry name" value="GCN5-RELATED N-ACETYLTRANSFERASE 2, CHLOROPLASTIC"/>
    <property type="match status" value="1"/>
</dbReference>
<feature type="domain" description="N-acetyltransferase" evidence="3">
    <location>
        <begin position="6"/>
        <end position="143"/>
    </location>
</feature>
<dbReference type="GO" id="GO:0005737">
    <property type="term" value="C:cytoplasm"/>
    <property type="evidence" value="ECO:0007669"/>
    <property type="project" value="TreeGrafter"/>
</dbReference>
<evidence type="ECO:0000256" key="2">
    <source>
        <dbReference type="ARBA" id="ARBA00023315"/>
    </source>
</evidence>
<dbReference type="Proteomes" id="UP000008793">
    <property type="component" value="Chromosome"/>
</dbReference>
<dbReference type="PROSITE" id="PS51186">
    <property type="entry name" value="GNAT"/>
    <property type="match status" value="1"/>
</dbReference>